<organism evidence="2 4">
    <name type="scientific">Gordonia crocea</name>
    <dbReference type="NCBI Taxonomy" id="589162"/>
    <lineage>
        <taxon>Bacteria</taxon>
        <taxon>Bacillati</taxon>
        <taxon>Actinomycetota</taxon>
        <taxon>Actinomycetes</taxon>
        <taxon>Mycobacteriales</taxon>
        <taxon>Gordoniaceae</taxon>
        <taxon>Gordonia</taxon>
    </lineage>
</organism>
<dbReference type="RefSeq" id="WP_161928056.1">
    <property type="nucleotide sequence ID" value="NZ_BJOU01000005.1"/>
</dbReference>
<dbReference type="InterPro" id="IPR015943">
    <property type="entry name" value="WD40/YVTN_repeat-like_dom_sf"/>
</dbReference>
<evidence type="ECO:0000313" key="3">
    <source>
        <dbReference type="EMBL" id="GED98767.1"/>
    </source>
</evidence>
<proteinExistence type="predicted"/>
<sequence>MSIHFTKARASALAVTALFSLGVITAPTANAAPSPARPGPAVPQPAGYSIKGYSVGVGNERGGNYRGAIDAQTGDLWMTQVEPMSGATRSNILRIDPNTMTVKKRFNVIEPANTGGHGKYGVQYEINVPKTGNVVWTTAAAANGGEANVWDKTTGKRVARLTNLPHAHWVQFAEGLRVAIVSVTNGLAFFDMDTYARIGEWAFPGAGKKLGAGLAVTNADANGATISVTSYYRDLSQLRITRSGGKVQTKLKWNTRQAQAEGHGNVVADTRTNRLYVNNLMTPAAGLSVYNLTTGKHIADVNTGIGSNSLLIFQGKLYVANYFLGFISVVDQKTFAVQQVMTTGLLPNHLLAWKKNTFLVIDKASAISELPTGMLKIKTPPLSSGDYVFKVTKH</sequence>
<protein>
    <submittedName>
        <fullName evidence="2">Uncharacterized protein</fullName>
    </submittedName>
</protein>
<accession>A0A7I9V0D0</accession>
<dbReference type="AlphaFoldDB" id="A0A7I9V0D0"/>
<dbReference type="OrthoDB" id="4370948at2"/>
<evidence type="ECO:0000313" key="2">
    <source>
        <dbReference type="EMBL" id="GED98632.1"/>
    </source>
</evidence>
<reference evidence="2" key="2">
    <citation type="journal article" date="2020" name="Int. J. Syst. Evol. Microbiol.">
        <title>Gordonia crocea sp. nov. and Gordonia spumicola sp. nov. isolated from sludge of a wastewater treatment plant.</title>
        <authorList>
            <person name="Tamura T."/>
            <person name="Saito S."/>
            <person name="Hamada M."/>
            <person name="Kang Y."/>
            <person name="Hoshino Y."/>
            <person name="Gonoi T."/>
            <person name="Mikami Y."/>
            <person name="Yaguchi T."/>
        </authorList>
    </citation>
    <scope>NUCLEOTIDE SEQUENCE</scope>
    <source>
        <strain evidence="2">NBRC 107697</strain>
    </source>
</reference>
<dbReference type="Proteomes" id="UP000444980">
    <property type="component" value="Unassembled WGS sequence"/>
</dbReference>
<name>A0A7I9V0D0_9ACTN</name>
<dbReference type="SUPFAM" id="SSF50969">
    <property type="entry name" value="YVTN repeat-like/Quinoprotein amine dehydrogenase"/>
    <property type="match status" value="1"/>
</dbReference>
<reference evidence="4" key="1">
    <citation type="submission" date="2019-06" db="EMBL/GenBank/DDBJ databases">
        <title>Gordonia isolated from sludge of a wastewater treatment plant.</title>
        <authorList>
            <person name="Tamura T."/>
            <person name="Aoyama K."/>
            <person name="Kang Y."/>
            <person name="Saito S."/>
            <person name="Akiyama N."/>
            <person name="Yazawa K."/>
            <person name="Gonoi T."/>
            <person name="Mikami Y."/>
        </authorList>
    </citation>
    <scope>NUCLEOTIDE SEQUENCE [LARGE SCALE GENOMIC DNA]</scope>
    <source>
        <strain evidence="4">NBRC 107697</strain>
    </source>
</reference>
<evidence type="ECO:0000313" key="4">
    <source>
        <dbReference type="Proteomes" id="UP000444980"/>
    </source>
</evidence>
<keyword evidence="1" id="KW-0732">Signal</keyword>
<evidence type="ECO:0000256" key="1">
    <source>
        <dbReference type="SAM" id="SignalP"/>
    </source>
</evidence>
<feature type="signal peptide" evidence="1">
    <location>
        <begin position="1"/>
        <end position="31"/>
    </location>
</feature>
<dbReference type="EMBL" id="BJOU01000008">
    <property type="protein sequence ID" value="GED98767.1"/>
    <property type="molecule type" value="Genomic_DNA"/>
</dbReference>
<dbReference type="EMBL" id="BJOU01000005">
    <property type="protein sequence ID" value="GED98632.1"/>
    <property type="molecule type" value="Genomic_DNA"/>
</dbReference>
<keyword evidence="4" id="KW-1185">Reference proteome</keyword>
<dbReference type="Gene3D" id="2.130.10.10">
    <property type="entry name" value="YVTN repeat-like/Quinoprotein amine dehydrogenase"/>
    <property type="match status" value="1"/>
</dbReference>
<dbReference type="InterPro" id="IPR011044">
    <property type="entry name" value="Quino_amine_DH_bsu"/>
</dbReference>
<feature type="chain" id="PRO_5038255558" evidence="1">
    <location>
        <begin position="32"/>
        <end position="394"/>
    </location>
</feature>
<comment type="caution">
    <text evidence="2">The sequence shown here is derived from an EMBL/GenBank/DDBJ whole genome shotgun (WGS) entry which is preliminary data.</text>
</comment>
<gene>
    <name evidence="2" type="ORF">nbrc107697_26710</name>
    <name evidence="3" type="ORF">nbrc107697_28060</name>
</gene>